<evidence type="ECO:0000259" key="2">
    <source>
        <dbReference type="Pfam" id="PF10328"/>
    </source>
</evidence>
<proteinExistence type="predicted"/>
<dbReference type="AlphaFoldDB" id="A0AAV2H0U7"/>
<keyword evidence="1" id="KW-1133">Transmembrane helix</keyword>
<name>A0AAV2H0U7_LYMST</name>
<organism evidence="3 4">
    <name type="scientific">Lymnaea stagnalis</name>
    <name type="common">Great pond snail</name>
    <name type="synonym">Helix stagnalis</name>
    <dbReference type="NCBI Taxonomy" id="6523"/>
    <lineage>
        <taxon>Eukaryota</taxon>
        <taxon>Metazoa</taxon>
        <taxon>Spiralia</taxon>
        <taxon>Lophotrochozoa</taxon>
        <taxon>Mollusca</taxon>
        <taxon>Gastropoda</taxon>
        <taxon>Heterobranchia</taxon>
        <taxon>Euthyneura</taxon>
        <taxon>Panpulmonata</taxon>
        <taxon>Hygrophila</taxon>
        <taxon>Lymnaeoidea</taxon>
        <taxon>Lymnaeidae</taxon>
        <taxon>Lymnaea</taxon>
    </lineage>
</organism>
<dbReference type="Pfam" id="PF10328">
    <property type="entry name" value="7TM_GPCR_Srx"/>
    <property type="match status" value="1"/>
</dbReference>
<evidence type="ECO:0000256" key="1">
    <source>
        <dbReference type="SAM" id="Phobius"/>
    </source>
</evidence>
<dbReference type="Proteomes" id="UP001497497">
    <property type="component" value="Unassembled WGS sequence"/>
</dbReference>
<dbReference type="InterPro" id="IPR019430">
    <property type="entry name" value="7TM_GPCR_serpentine_rcpt_Srx"/>
</dbReference>
<protein>
    <recommendedName>
        <fullName evidence="2">7TM GPCR serpentine receptor class x (Srx) domain-containing protein</fullName>
    </recommendedName>
</protein>
<sequence>LQVFGLTVNVINLFTYKSIGLKESLNISFWILALSDFMYLFCCVVYTVCFILAISPLQLQSSINLFTLISWLSWYQYIFLDTSTCIETYIAVAKCCCVAMPLKFKNVFTFKRTVAVCACAFVANAARHIPTLSTHGLYFQTNPVSNSSRFST</sequence>
<dbReference type="SUPFAM" id="SSF81321">
    <property type="entry name" value="Family A G protein-coupled receptor-like"/>
    <property type="match status" value="1"/>
</dbReference>
<gene>
    <name evidence="3" type="ORF">GSLYS_00000066001</name>
</gene>
<feature type="non-terminal residue" evidence="3">
    <location>
        <position position="1"/>
    </location>
</feature>
<comment type="caution">
    <text evidence="3">The sequence shown here is derived from an EMBL/GenBank/DDBJ whole genome shotgun (WGS) entry which is preliminary data.</text>
</comment>
<dbReference type="Gene3D" id="1.20.1070.10">
    <property type="entry name" value="Rhodopsin 7-helix transmembrane proteins"/>
    <property type="match status" value="1"/>
</dbReference>
<evidence type="ECO:0000313" key="4">
    <source>
        <dbReference type="Proteomes" id="UP001497497"/>
    </source>
</evidence>
<reference evidence="3 4" key="1">
    <citation type="submission" date="2024-04" db="EMBL/GenBank/DDBJ databases">
        <authorList>
            <consortium name="Genoscope - CEA"/>
            <person name="William W."/>
        </authorList>
    </citation>
    <scope>NUCLEOTIDE SEQUENCE [LARGE SCALE GENOMIC DNA]</scope>
</reference>
<dbReference type="EMBL" id="CAXITT010000001">
    <property type="protein sequence ID" value="CAL1525889.1"/>
    <property type="molecule type" value="Genomic_DNA"/>
</dbReference>
<feature type="non-terminal residue" evidence="3">
    <location>
        <position position="152"/>
    </location>
</feature>
<feature type="domain" description="7TM GPCR serpentine receptor class x (Srx)" evidence="2">
    <location>
        <begin position="3"/>
        <end position="126"/>
    </location>
</feature>
<accession>A0AAV2H0U7</accession>
<keyword evidence="1" id="KW-0812">Transmembrane</keyword>
<keyword evidence="4" id="KW-1185">Reference proteome</keyword>
<keyword evidence="1" id="KW-0472">Membrane</keyword>
<feature type="transmembrane region" description="Helical" evidence="1">
    <location>
        <begin position="27"/>
        <end position="54"/>
    </location>
</feature>
<evidence type="ECO:0000313" key="3">
    <source>
        <dbReference type="EMBL" id="CAL1525889.1"/>
    </source>
</evidence>